<feature type="binding site" evidence="14">
    <location>
        <position position="1213"/>
    </location>
    <ligand>
        <name>Mo-molybdopterin</name>
        <dbReference type="ChEBI" id="CHEBI:71302"/>
    </ligand>
    <ligandPart>
        <name>Mo</name>
        <dbReference type="ChEBI" id="CHEBI:28685"/>
    </ligandPart>
</feature>
<protein>
    <recommendedName>
        <fullName evidence="18">Xanthine dehydrogenase</fullName>
    </recommendedName>
</protein>
<dbReference type="InterPro" id="IPR006058">
    <property type="entry name" value="2Fe2S_fd_BS"/>
</dbReference>
<evidence type="ECO:0000256" key="12">
    <source>
        <dbReference type="PIRSR" id="PIRSR000127-1"/>
    </source>
</evidence>
<dbReference type="Gene3D" id="3.10.20.30">
    <property type="match status" value="1"/>
</dbReference>
<dbReference type="InterPro" id="IPR008274">
    <property type="entry name" value="AldOxase/xan_DH_MoCoBD1"/>
</dbReference>
<dbReference type="CDD" id="cd00207">
    <property type="entry name" value="fer2"/>
    <property type="match status" value="1"/>
</dbReference>
<dbReference type="Gene3D" id="3.30.390.50">
    <property type="entry name" value="CO dehydrogenase flavoprotein, C-terminal domain"/>
    <property type="match status" value="1"/>
</dbReference>
<evidence type="ECO:0000256" key="11">
    <source>
        <dbReference type="ARBA" id="ARBA00034078"/>
    </source>
</evidence>
<dbReference type="InterPro" id="IPR016208">
    <property type="entry name" value="Ald_Oxase/xanthine_DH-like"/>
</dbReference>
<evidence type="ECO:0000256" key="6">
    <source>
        <dbReference type="ARBA" id="ARBA00022723"/>
    </source>
</evidence>
<proteinExistence type="inferred from homology"/>
<feature type="binding site" evidence="13">
    <location>
        <position position="928"/>
    </location>
    <ligand>
        <name>substrate</name>
    </ligand>
</feature>
<dbReference type="EMBL" id="HBIM01022126">
    <property type="protein sequence ID" value="CAE0419648.1"/>
    <property type="molecule type" value="Transcribed_RNA"/>
</dbReference>
<dbReference type="InterPro" id="IPR002888">
    <property type="entry name" value="2Fe-2S-bd"/>
</dbReference>
<keyword evidence="9 14" id="KW-0408">Iron</keyword>
<comment type="cofactor">
    <cofactor evidence="14">
        <name>[2Fe-2S] cluster</name>
        <dbReference type="ChEBI" id="CHEBI:190135"/>
    </cofactor>
    <text evidence="14">Binds 2 [2Fe-2S] clusters.</text>
</comment>
<dbReference type="GO" id="GO:0016491">
    <property type="term" value="F:oxidoreductase activity"/>
    <property type="evidence" value="ECO:0007669"/>
    <property type="project" value="UniProtKB-KW"/>
</dbReference>
<dbReference type="PANTHER" id="PTHR45444:SF3">
    <property type="entry name" value="XANTHINE DEHYDROGENASE"/>
    <property type="match status" value="1"/>
</dbReference>
<feature type="binding site" evidence="14">
    <location>
        <position position="146"/>
    </location>
    <ligand>
        <name>[2Fe-2S] cluster</name>
        <dbReference type="ChEBI" id="CHEBI:190135"/>
        <label>2</label>
    </ligand>
</feature>
<gene>
    <name evidence="17" type="ORF">ACOF00016_LOCUS16463</name>
</gene>
<comment type="similarity">
    <text evidence="2">Belongs to the xanthine dehydrogenase family.</text>
</comment>
<feature type="binding site" evidence="13">
    <location>
        <position position="492"/>
    </location>
    <ligand>
        <name>FAD</name>
        <dbReference type="ChEBI" id="CHEBI:57692"/>
    </ligand>
</feature>
<feature type="binding site" evidence="14">
    <location>
        <position position="178"/>
    </location>
    <ligand>
        <name>[2Fe-2S] cluster</name>
        <dbReference type="ChEBI" id="CHEBI:190135"/>
        <label>2</label>
    </ligand>
</feature>
<dbReference type="PIRSF" id="PIRSF000127">
    <property type="entry name" value="Xanthine_DH"/>
    <property type="match status" value="1"/>
</dbReference>
<reference evidence="17" key="1">
    <citation type="submission" date="2021-01" db="EMBL/GenBank/DDBJ databases">
        <authorList>
            <person name="Corre E."/>
            <person name="Pelletier E."/>
            <person name="Niang G."/>
            <person name="Scheremetjew M."/>
            <person name="Finn R."/>
            <person name="Kale V."/>
            <person name="Holt S."/>
            <person name="Cochrane G."/>
            <person name="Meng A."/>
            <person name="Brown T."/>
            <person name="Cohen L."/>
        </authorList>
    </citation>
    <scope>NUCLEOTIDE SEQUENCE</scope>
    <source>
        <strain evidence="17">CCMP127</strain>
    </source>
</reference>
<dbReference type="InterPro" id="IPR036884">
    <property type="entry name" value="2Fe-2S-bd_dom_sf"/>
</dbReference>
<dbReference type="PROSITE" id="PS51085">
    <property type="entry name" value="2FE2S_FER_2"/>
    <property type="match status" value="1"/>
</dbReference>
<comment type="cofactor">
    <cofactor evidence="14">
        <name>Mo-molybdopterin</name>
        <dbReference type="ChEBI" id="CHEBI:71302"/>
    </cofactor>
    <text evidence="14">Binds 1 Mo-molybdopterin (Mo-MPT) cofactor per subunit.</text>
</comment>
<evidence type="ECO:0000259" key="15">
    <source>
        <dbReference type="PROSITE" id="PS51085"/>
    </source>
</evidence>
<dbReference type="InterPro" id="IPR016169">
    <property type="entry name" value="FAD-bd_PCMH_sub2"/>
</dbReference>
<feature type="binding site" evidence="13">
    <location>
        <position position="402"/>
    </location>
    <ligand>
        <name>FAD</name>
        <dbReference type="ChEBI" id="CHEBI:57692"/>
    </ligand>
</feature>
<dbReference type="FunFam" id="3.10.20.30:FF:000015">
    <property type="entry name" value="Aldehyde oxidase 1"/>
    <property type="match status" value="1"/>
</dbReference>
<keyword evidence="7 13" id="KW-0274">FAD</keyword>
<feature type="binding site" evidence="13">
    <location>
        <position position="425"/>
    </location>
    <ligand>
        <name>FAD</name>
        <dbReference type="ChEBI" id="CHEBI:57692"/>
    </ligand>
</feature>
<keyword evidence="8" id="KW-0560">Oxidoreductase</keyword>
<dbReference type="InterPro" id="IPR005107">
    <property type="entry name" value="CO_DH_flav_C"/>
</dbReference>
<feature type="binding site" evidence="14">
    <location>
        <position position="1041"/>
    </location>
    <ligand>
        <name>Mo-molybdopterin</name>
        <dbReference type="ChEBI" id="CHEBI:71302"/>
    </ligand>
    <ligandPart>
        <name>Mo</name>
        <dbReference type="ChEBI" id="CHEBI:28685"/>
    </ligandPart>
</feature>
<dbReference type="Gene3D" id="3.30.365.10">
    <property type="entry name" value="Aldehyde oxidase/xanthine dehydrogenase, molybdopterin binding domain"/>
    <property type="match status" value="4"/>
</dbReference>
<dbReference type="PROSITE" id="PS00197">
    <property type="entry name" value="2FE2S_FER_1"/>
    <property type="match status" value="1"/>
</dbReference>
<feature type="domain" description="2Fe-2S ferredoxin-type" evidence="15">
    <location>
        <begin position="30"/>
        <end position="120"/>
    </location>
</feature>
<dbReference type="GO" id="GO:0005506">
    <property type="term" value="F:iron ion binding"/>
    <property type="evidence" value="ECO:0007669"/>
    <property type="project" value="InterPro"/>
</dbReference>
<keyword evidence="10 14" id="KW-0411">Iron-sulfur</keyword>
<dbReference type="Pfam" id="PF20256">
    <property type="entry name" value="MoCoBD_2"/>
    <property type="match status" value="1"/>
</dbReference>
<dbReference type="FunFam" id="3.30.365.10:FF:000002">
    <property type="entry name" value="Xanthine dehydrogenase oxidase"/>
    <property type="match status" value="1"/>
</dbReference>
<dbReference type="Pfam" id="PF01799">
    <property type="entry name" value="Fer2_2"/>
    <property type="match status" value="1"/>
</dbReference>
<dbReference type="InterPro" id="IPR012675">
    <property type="entry name" value="Beta-grasp_dom_sf"/>
</dbReference>
<dbReference type="InterPro" id="IPR036683">
    <property type="entry name" value="CO_DH_flav_C_dom_sf"/>
</dbReference>
<feature type="binding site" evidence="14">
    <location>
        <position position="143"/>
    </location>
    <ligand>
        <name>[2Fe-2S] cluster</name>
        <dbReference type="ChEBI" id="CHEBI:190135"/>
        <label>2</label>
    </ligand>
</feature>
<feature type="binding site" evidence="13">
    <location>
        <position position="473"/>
    </location>
    <ligand>
        <name>FAD</name>
        <dbReference type="ChEBI" id="CHEBI:57692"/>
    </ligand>
</feature>
<dbReference type="Gene3D" id="3.30.465.10">
    <property type="match status" value="1"/>
</dbReference>
<dbReference type="InterPro" id="IPR036010">
    <property type="entry name" value="2Fe-2S_ferredoxin-like_sf"/>
</dbReference>
<evidence type="ECO:0000256" key="10">
    <source>
        <dbReference type="ARBA" id="ARBA00023014"/>
    </source>
</evidence>
<dbReference type="PANTHER" id="PTHR45444">
    <property type="entry name" value="XANTHINE DEHYDROGENASE"/>
    <property type="match status" value="1"/>
</dbReference>
<dbReference type="InterPro" id="IPR037165">
    <property type="entry name" value="AldOxase/xan_DH_Mopterin-bd_sf"/>
</dbReference>
<evidence type="ECO:0000256" key="13">
    <source>
        <dbReference type="PIRSR" id="PIRSR000127-2"/>
    </source>
</evidence>
<dbReference type="Pfam" id="PF01315">
    <property type="entry name" value="Ald_Xan_dh_C"/>
    <property type="match status" value="1"/>
</dbReference>
<dbReference type="FunFam" id="3.30.365.10:FF:000004">
    <property type="entry name" value="Xanthine dehydrogenase oxidase"/>
    <property type="match status" value="1"/>
</dbReference>
<dbReference type="SUPFAM" id="SSF54665">
    <property type="entry name" value="CO dehydrogenase molybdoprotein N-domain-like"/>
    <property type="match status" value="1"/>
</dbReference>
<feature type="binding site" evidence="14">
    <location>
        <position position="77"/>
    </location>
    <ligand>
        <name>[2Fe-2S] cluster</name>
        <dbReference type="ChEBI" id="CHEBI:190135"/>
        <label>1</label>
    </ligand>
</feature>
<feature type="binding site" evidence="13">
    <location>
        <begin position="323"/>
        <end position="330"/>
    </location>
    <ligand>
        <name>FAD</name>
        <dbReference type="ChEBI" id="CHEBI:57692"/>
    </ligand>
</feature>
<sequence>MLNMPPNQTLVYENEDTELLPSYEKKGYRTTPVFWVNGKRVEAKLAAQARPNQTMLSFLRETMGLTGSKLGCAEGGCGACTVMISKMDLPSKVIKHISVNACLMPALAADGCHITTVEGIGSIKGNNLHPVQQVMVDMHGSQCGFCTPGIIVSMYTLLSNSNSVKTVEEHLDGNLCRCTGYRPIWDAARALCDDAEDLVRGPCGTPCRECPERDVCEQDCNVEDKKAFEDDKAVCCTSSKDKVKAYKDTFLADQSWRDQPNQMFPKELLEEGSTEAALLARPLMVVDRSDYHAGGTWFKPTTLTDLLALLKEFGGMGSGACKLVVGNTEVGIETRFKQAVYSRLISPAESIKELFSMSVTDENLVIGACCPLSTIQHECEILGADPSLTRTVMPIHDMLRWFASTQIRNVACLGGNLVTASPISDMNPMLAAMGATLTLTSLNDENAIVRRKVKVSEFFLKYRIVDLKPTEVLESISVPRLGNVMEYVKPFKQARRREDDISIVTAGMKIKLTVQDSKFVIADASMAYGGMAPKTIMASKAMEALIGSELSATTFEKAKEAILSEMTLPEGVPGGQAAYRMTLATSFVHKFYLSILAELKEDAEKIKADPSLVAGELPTLPEIDTHETSGTTNFLEAEKPGFFGQQRFPTPKFVAQGAEEKEIPLDEERKKTEASAVGKPVTHQSGPLHCTGEAIYADDIPAPSNTLQAALVLSSECGGIFESIDTEAALKISGVVGIYTHKDLVAIGGDNEMGPIVHDEIVFLPLGEKVRTVGQVLGICVGETLEAAEAGVNAIKIAYGKPTENIIVSVEDAIAANSFYEFSRHTLERGDLSFIDEAVAMPDTTEKPKVGDIIKVSGTYHSGPQEHFYLECNSSLVVPSEGDTNMTVYASTQAPTKTQNFCASATNTPASKVVVRVKRMGGGFGGKETRSVFASTAAAVAAKITSRPVRLTLSREVDMKITGTRHAFVSKYIATAKVTDGGLELLSLDAQLYANGGWAFDLSGPVVDRALFHVDNVYNFPNFRAVGVVCKTVQPNHTAYRGFGGPQGMVVTEHVLEHLAHVSHVPIDTVRRSNMYKANDHTPFGMVLSESDSGRWHVPSMWDRLYTELDVPKRRKSIEEFNTKHKWLKRGLALIPTKFGIAFTAKYMNQGGALVHLYTDGTVLVSHGGTEMGQGLHTKVCQVAAQAFGIPVEDVYVNDSSTDKVANTIPTAASMSTDMYGMATLDACRQILKRLKPVRDELPPDATLKQIAQKAHMSRIDLTAHGFFTVPNERCGFDWFKEKPDDFPVGEKPWNSWKGHPFNYFTQGCAMAEVEIDCLSGNHRTLHVDLIVDVGSSINPTIDIGQIEGAFAQGMGWSTQEEYLYGDDDHAWIQPRGRIFTAGPGTYKIPAFNDVPEEFNVTLLEDADNPFAVHSSKAIGEPPFFMGTSVYYAIKDAIRAARQQNLGAEAPHVEMRLPLTSERIRMHCADPLAKKAIDTMKGSDFPVEQFQPQGSF</sequence>
<dbReference type="Gene3D" id="3.90.1170.50">
    <property type="entry name" value="Aldehyde oxidase/xanthine dehydrogenase, a/b hammerhead"/>
    <property type="match status" value="1"/>
</dbReference>
<dbReference type="Gene3D" id="3.30.43.10">
    <property type="entry name" value="Uridine Diphospho-n-acetylenolpyruvylglucosamine Reductase, domain 2"/>
    <property type="match status" value="1"/>
</dbReference>
<dbReference type="SUPFAM" id="SSF56003">
    <property type="entry name" value="Molybdenum cofactor-binding domain"/>
    <property type="match status" value="1"/>
</dbReference>
<feature type="binding site" evidence="14">
    <location>
        <position position="924"/>
    </location>
    <ligand>
        <name>Mo-molybdopterin</name>
        <dbReference type="ChEBI" id="CHEBI:71302"/>
    </ligand>
    <ligandPart>
        <name>Mo</name>
        <dbReference type="ChEBI" id="CHEBI:28685"/>
    </ligandPart>
</feature>
<evidence type="ECO:0000256" key="5">
    <source>
        <dbReference type="ARBA" id="ARBA00022714"/>
    </source>
</evidence>
<feature type="binding site" evidence="14">
    <location>
        <position position="80"/>
    </location>
    <ligand>
        <name>[2Fe-2S] cluster</name>
        <dbReference type="ChEBI" id="CHEBI:190135"/>
        <label>1</label>
    </ligand>
</feature>
<dbReference type="InterPro" id="IPR000674">
    <property type="entry name" value="Ald_Oxase/Xan_DH_a/b"/>
</dbReference>
<dbReference type="Pfam" id="PF03450">
    <property type="entry name" value="CO_deh_flav_C"/>
    <property type="match status" value="1"/>
</dbReference>
<dbReference type="Pfam" id="PF00941">
    <property type="entry name" value="FAD_binding_5"/>
    <property type="match status" value="1"/>
</dbReference>
<dbReference type="SUPFAM" id="SSF55447">
    <property type="entry name" value="CO dehydrogenase flavoprotein C-terminal domain-like"/>
    <property type="match status" value="1"/>
</dbReference>
<evidence type="ECO:0000256" key="1">
    <source>
        <dbReference type="ARBA" id="ARBA00001974"/>
    </source>
</evidence>
<accession>A0A7S3LDI0</accession>
<feature type="binding site" evidence="14">
    <location>
        <position position="893"/>
    </location>
    <ligand>
        <name>Mo-molybdopterin</name>
        <dbReference type="ChEBI" id="CHEBI:71302"/>
    </ligand>
    <ligandPart>
        <name>Mo</name>
        <dbReference type="ChEBI" id="CHEBI:28685"/>
    </ligandPart>
</feature>
<feature type="binding site" evidence="13">
    <location>
        <position position="1144"/>
    </location>
    <ligand>
        <name>substrate</name>
    </ligand>
</feature>
<dbReference type="Pfam" id="PF00111">
    <property type="entry name" value="Fer2"/>
    <property type="match status" value="1"/>
</dbReference>
<dbReference type="GO" id="GO:0051537">
    <property type="term" value="F:2 iron, 2 sulfur cluster binding"/>
    <property type="evidence" value="ECO:0007669"/>
    <property type="project" value="UniProtKB-KW"/>
</dbReference>
<feature type="binding site" evidence="13">
    <location>
        <position position="1043"/>
    </location>
    <ligand>
        <name>substrate</name>
    </ligand>
</feature>
<evidence type="ECO:0000313" key="17">
    <source>
        <dbReference type="EMBL" id="CAE0419648.1"/>
    </source>
</evidence>
<dbReference type="InterPro" id="IPR016166">
    <property type="entry name" value="FAD-bd_PCMH"/>
</dbReference>
<evidence type="ECO:0000256" key="14">
    <source>
        <dbReference type="PIRSR" id="PIRSR000127-3"/>
    </source>
</evidence>
<dbReference type="FunFam" id="3.30.465.10:FF:000004">
    <property type="entry name" value="Xanthine dehydrogenase/oxidase"/>
    <property type="match status" value="1"/>
</dbReference>
<dbReference type="InterPro" id="IPR016167">
    <property type="entry name" value="FAD-bd_PCMH_sub1"/>
</dbReference>
<evidence type="ECO:0000256" key="7">
    <source>
        <dbReference type="ARBA" id="ARBA00022827"/>
    </source>
</evidence>
<dbReference type="InterPro" id="IPR001041">
    <property type="entry name" value="2Fe-2S_ferredoxin-type"/>
</dbReference>
<name>A0A7S3LDI0_9STRA</name>
<evidence type="ECO:0000256" key="9">
    <source>
        <dbReference type="ARBA" id="ARBA00023004"/>
    </source>
</evidence>
<evidence type="ECO:0000256" key="4">
    <source>
        <dbReference type="ARBA" id="ARBA00022630"/>
    </source>
</evidence>
<feature type="active site" description="Proton acceptor" evidence="12">
    <location>
        <position position="1421"/>
    </location>
</feature>
<dbReference type="InterPro" id="IPR036856">
    <property type="entry name" value="Ald_Oxase/Xan_DH_a/b_sf"/>
</dbReference>
<keyword evidence="3 14" id="KW-0500">Molybdenum</keyword>
<evidence type="ECO:0008006" key="18">
    <source>
        <dbReference type="Google" id="ProtNLM"/>
    </source>
</evidence>
<keyword evidence="5 14" id="KW-0001">2Fe-2S</keyword>
<dbReference type="InterPro" id="IPR002346">
    <property type="entry name" value="Mopterin_DH_FAD-bd"/>
</dbReference>
<dbReference type="SMART" id="SM01008">
    <property type="entry name" value="Ald_Xan_dh_C"/>
    <property type="match status" value="1"/>
</dbReference>
<dbReference type="GO" id="GO:0071949">
    <property type="term" value="F:FAD binding"/>
    <property type="evidence" value="ECO:0007669"/>
    <property type="project" value="InterPro"/>
</dbReference>
<dbReference type="SUPFAM" id="SSF47741">
    <property type="entry name" value="CO dehydrogenase ISP C-domain like"/>
    <property type="match status" value="1"/>
</dbReference>
<dbReference type="FunFam" id="3.30.365.10:FF:000001">
    <property type="entry name" value="Xanthine dehydrogenase oxidase"/>
    <property type="match status" value="1"/>
</dbReference>
<organism evidence="17">
    <name type="scientific">Amphora coffeiformis</name>
    <dbReference type="NCBI Taxonomy" id="265554"/>
    <lineage>
        <taxon>Eukaryota</taxon>
        <taxon>Sar</taxon>
        <taxon>Stramenopiles</taxon>
        <taxon>Ochrophyta</taxon>
        <taxon>Bacillariophyta</taxon>
        <taxon>Bacillariophyceae</taxon>
        <taxon>Bacillariophycidae</taxon>
        <taxon>Thalassiophysales</taxon>
        <taxon>Catenulaceae</taxon>
        <taxon>Amphora</taxon>
    </lineage>
</organism>
<comment type="cofactor">
    <cofactor evidence="1 13">
        <name>FAD</name>
        <dbReference type="ChEBI" id="CHEBI:57692"/>
    </cofactor>
</comment>
<keyword evidence="4" id="KW-0285">Flavoprotein</keyword>
<feature type="domain" description="FAD-binding PCMH-type" evidence="16">
    <location>
        <begin position="290"/>
        <end position="483"/>
    </location>
</feature>
<dbReference type="SUPFAM" id="SSF56176">
    <property type="entry name" value="FAD-binding/transporter-associated domain-like"/>
    <property type="match status" value="1"/>
</dbReference>
<dbReference type="Pfam" id="PF02738">
    <property type="entry name" value="MoCoBD_1"/>
    <property type="match status" value="1"/>
</dbReference>
<feature type="binding site" evidence="14">
    <location>
        <position position="102"/>
    </location>
    <ligand>
        <name>[2Fe-2S] cluster</name>
        <dbReference type="ChEBI" id="CHEBI:190135"/>
        <label>1</label>
    </ligand>
</feature>
<evidence type="ECO:0000256" key="3">
    <source>
        <dbReference type="ARBA" id="ARBA00022505"/>
    </source>
</evidence>
<evidence type="ECO:0000259" key="16">
    <source>
        <dbReference type="PROSITE" id="PS51387"/>
    </source>
</evidence>
<dbReference type="InterPro" id="IPR046867">
    <property type="entry name" value="AldOxase/xan_DH_MoCoBD2"/>
</dbReference>
<evidence type="ECO:0000256" key="2">
    <source>
        <dbReference type="ARBA" id="ARBA00006849"/>
    </source>
</evidence>
<feature type="binding site" evidence="14">
    <location>
        <position position="176"/>
    </location>
    <ligand>
        <name>[2Fe-2S] cluster</name>
        <dbReference type="ChEBI" id="CHEBI:190135"/>
        <label>2</label>
    </ligand>
</feature>
<dbReference type="SMART" id="SM01092">
    <property type="entry name" value="CO_deh_flav_C"/>
    <property type="match status" value="1"/>
</dbReference>
<dbReference type="PROSITE" id="PS51387">
    <property type="entry name" value="FAD_PCMH"/>
    <property type="match status" value="1"/>
</dbReference>
<feature type="binding site" evidence="14">
    <location>
        <position position="72"/>
    </location>
    <ligand>
        <name>[2Fe-2S] cluster</name>
        <dbReference type="ChEBI" id="CHEBI:190135"/>
        <label>1</label>
    </ligand>
</feature>
<evidence type="ECO:0000256" key="8">
    <source>
        <dbReference type="ARBA" id="ARBA00023002"/>
    </source>
</evidence>
<feature type="binding site" evidence="13">
    <location>
        <position position="1009"/>
    </location>
    <ligand>
        <name>substrate</name>
    </ligand>
</feature>
<dbReference type="InterPro" id="IPR036318">
    <property type="entry name" value="FAD-bd_PCMH-like_sf"/>
</dbReference>
<dbReference type="SUPFAM" id="SSF54292">
    <property type="entry name" value="2Fe-2S ferredoxin-like"/>
    <property type="match status" value="1"/>
</dbReference>
<keyword evidence="6 14" id="KW-0479">Metal-binding</keyword>
<dbReference type="Gene3D" id="1.10.150.120">
    <property type="entry name" value="[2Fe-2S]-binding domain"/>
    <property type="match status" value="1"/>
</dbReference>
<comment type="cofactor">
    <cofactor evidence="11">
        <name>[2Fe-2S] cluster</name>
        <dbReference type="ChEBI" id="CHEBI:190135"/>
    </cofactor>
</comment>